<dbReference type="Proteomes" id="UP001575622">
    <property type="component" value="Unassembled WGS sequence"/>
</dbReference>
<comment type="caution">
    <text evidence="1">The sequence shown here is derived from an EMBL/GenBank/DDBJ whole genome shotgun (WGS) entry which is preliminary data.</text>
</comment>
<protein>
    <submittedName>
        <fullName evidence="1">DUF2277 domain-containing protein</fullName>
    </submittedName>
</protein>
<sequence>MCRNIKTLFNFDPPATEDEIQAASLQFVRKLSGFNKPSKANEEAFQLAVEEVAAAARKLLDSLVTQAEPRNREVEIERARIRSAKRFGVGEK</sequence>
<dbReference type="Pfam" id="PF10041">
    <property type="entry name" value="DUF2277"/>
    <property type="match status" value="1"/>
</dbReference>
<dbReference type="InterPro" id="IPR018735">
    <property type="entry name" value="DUF2277"/>
</dbReference>
<evidence type="ECO:0000313" key="2">
    <source>
        <dbReference type="Proteomes" id="UP001575622"/>
    </source>
</evidence>
<organism evidence="1 2">
    <name type="scientific">Paenibacillus oleatilyticus</name>
    <dbReference type="NCBI Taxonomy" id="2594886"/>
    <lineage>
        <taxon>Bacteria</taxon>
        <taxon>Bacillati</taxon>
        <taxon>Bacillota</taxon>
        <taxon>Bacilli</taxon>
        <taxon>Bacillales</taxon>
        <taxon>Paenibacillaceae</taxon>
        <taxon>Paenibacillus</taxon>
    </lineage>
</organism>
<gene>
    <name evidence="1" type="ORF">ACEU3E_01345</name>
</gene>
<evidence type="ECO:0000313" key="1">
    <source>
        <dbReference type="EMBL" id="MFB0840806.1"/>
    </source>
</evidence>
<keyword evidence="2" id="KW-1185">Reference proteome</keyword>
<dbReference type="RefSeq" id="WP_216790055.1">
    <property type="nucleotide sequence ID" value="NZ_JAHNZO010000002.1"/>
</dbReference>
<accession>A0ABV4UWN3</accession>
<reference evidence="1 2" key="1">
    <citation type="submission" date="2024-09" db="EMBL/GenBank/DDBJ databases">
        <authorList>
            <person name="Makale K.P.P."/>
            <person name="Makhzoum A."/>
            <person name="Rantong G."/>
            <person name="Rahube T.O."/>
        </authorList>
    </citation>
    <scope>NUCLEOTIDE SEQUENCE [LARGE SCALE GENOMIC DNA]</scope>
    <source>
        <strain evidence="1 2">KM_D13</strain>
    </source>
</reference>
<proteinExistence type="predicted"/>
<dbReference type="EMBL" id="JBHDLN010000001">
    <property type="protein sequence ID" value="MFB0840806.1"/>
    <property type="molecule type" value="Genomic_DNA"/>
</dbReference>
<name>A0ABV4UWN3_9BACL</name>